<name>A0AAW6XBN3_9LACO</name>
<gene>
    <name evidence="2" type="ORF">QP235_05310</name>
</gene>
<dbReference type="RefSeq" id="WP_101887010.1">
    <property type="nucleotide sequence ID" value="NZ_JASOGN010000017.1"/>
</dbReference>
<evidence type="ECO:0000313" key="3">
    <source>
        <dbReference type="Proteomes" id="UP001230300"/>
    </source>
</evidence>
<dbReference type="InterPro" id="IPR009061">
    <property type="entry name" value="DNA-bd_dom_put_sf"/>
</dbReference>
<dbReference type="InterPro" id="IPR036388">
    <property type="entry name" value="WH-like_DNA-bd_sf"/>
</dbReference>
<organism evidence="2 3">
    <name type="scientific">Lactobacillus crispatus</name>
    <dbReference type="NCBI Taxonomy" id="47770"/>
    <lineage>
        <taxon>Bacteria</taxon>
        <taxon>Bacillati</taxon>
        <taxon>Bacillota</taxon>
        <taxon>Bacilli</taxon>
        <taxon>Lactobacillales</taxon>
        <taxon>Lactobacillaceae</taxon>
        <taxon>Lactobacillus</taxon>
    </lineage>
</organism>
<comment type="caution">
    <text evidence="2">The sequence shown here is derived from an EMBL/GenBank/DDBJ whole genome shotgun (WGS) entry which is preliminary data.</text>
</comment>
<dbReference type="SUPFAM" id="SSF46955">
    <property type="entry name" value="Putative DNA-binding domain"/>
    <property type="match status" value="1"/>
</dbReference>
<reference evidence="2" key="1">
    <citation type="submission" date="2023-05" db="EMBL/GenBank/DDBJ databases">
        <title>Cataloging the Phylogenetic Diversity of Human Bladder Bacteria.</title>
        <authorList>
            <person name="Du J."/>
        </authorList>
    </citation>
    <scope>NUCLEOTIDE SEQUENCE</scope>
    <source>
        <strain evidence="2">UMB9226</strain>
    </source>
</reference>
<dbReference type="Gene3D" id="1.10.10.10">
    <property type="entry name" value="Winged helix-like DNA-binding domain superfamily/Winged helix DNA-binding domain"/>
    <property type="match status" value="1"/>
</dbReference>
<protein>
    <submittedName>
        <fullName evidence="2">Helix-turn-helix domain-containing protein</fullName>
    </submittedName>
</protein>
<feature type="region of interest" description="Disordered" evidence="1">
    <location>
        <begin position="91"/>
        <end position="112"/>
    </location>
</feature>
<dbReference type="AlphaFoldDB" id="A0AAW6XBN3"/>
<evidence type="ECO:0000256" key="1">
    <source>
        <dbReference type="SAM" id="MobiDB-lite"/>
    </source>
</evidence>
<sequence length="112" mass="12516">MNINLDDALVTQIITGLKPVIVSTVQDAIKDTKSDSRPYLNRTDMAKYLGVAQSTVRAWVEHGMPFAVIDGRKLYGKQTVNQWLKEHEITIEPQSQHKQNKKPATIGVATSK</sequence>
<dbReference type="Proteomes" id="UP001230300">
    <property type="component" value="Unassembled WGS sequence"/>
</dbReference>
<dbReference type="EMBL" id="JASOGN010000017">
    <property type="protein sequence ID" value="MDK6502619.1"/>
    <property type="molecule type" value="Genomic_DNA"/>
</dbReference>
<evidence type="ECO:0000313" key="2">
    <source>
        <dbReference type="EMBL" id="MDK6502619.1"/>
    </source>
</evidence>
<accession>A0AAW6XBN3</accession>
<proteinExistence type="predicted"/>